<evidence type="ECO:0000313" key="4">
    <source>
        <dbReference type="Proteomes" id="UP000579812"/>
    </source>
</evidence>
<protein>
    <submittedName>
        <fullName evidence="3">Uncharacterized protein</fullName>
    </submittedName>
</protein>
<name>A0A7J6C9Q5_9TELE</name>
<reference evidence="3 4" key="1">
    <citation type="submission" date="2020-04" db="EMBL/GenBank/DDBJ databases">
        <title>Chromosome-level genome assembly of a cyprinid fish Onychostoma macrolepis by integration of Nanopore Sequencing, Bionano and Hi-C technology.</title>
        <authorList>
            <person name="Wang D."/>
        </authorList>
    </citation>
    <scope>NUCLEOTIDE SEQUENCE [LARGE SCALE GENOMIC DNA]</scope>
    <source>
        <strain evidence="3">SWU-2019</strain>
        <tissue evidence="3">Muscle</tissue>
    </source>
</reference>
<keyword evidence="4" id="KW-1185">Reference proteome</keyword>
<evidence type="ECO:0000256" key="2">
    <source>
        <dbReference type="SAM" id="MobiDB-lite"/>
    </source>
</evidence>
<sequence>MESGRSLAQVISEMQNEIRKLESENKALRGQLDRPALALDSVKQKDGSQDSSTHASLRRNVSAPQLEAQYKENIIMTVRRYSISSNSMNVNSRKNEILHKPRRYEETVNNTKWAKLHDGSHSRPSSAYSKPDIEKLTNRHSLQEYVNKNRAKVKTVTFLLPVDDIYTNRPVLAEHLSERSTCELQAMAETDS</sequence>
<organism evidence="3 4">
    <name type="scientific">Onychostoma macrolepis</name>
    <dbReference type="NCBI Taxonomy" id="369639"/>
    <lineage>
        <taxon>Eukaryota</taxon>
        <taxon>Metazoa</taxon>
        <taxon>Chordata</taxon>
        <taxon>Craniata</taxon>
        <taxon>Vertebrata</taxon>
        <taxon>Euteleostomi</taxon>
        <taxon>Actinopterygii</taxon>
        <taxon>Neopterygii</taxon>
        <taxon>Teleostei</taxon>
        <taxon>Ostariophysi</taxon>
        <taxon>Cypriniformes</taxon>
        <taxon>Cyprinidae</taxon>
        <taxon>Acrossocheilinae</taxon>
        <taxon>Onychostoma</taxon>
    </lineage>
</organism>
<feature type="coiled-coil region" evidence="1">
    <location>
        <begin position="4"/>
        <end position="31"/>
    </location>
</feature>
<dbReference type="EMBL" id="JAAMOB010000015">
    <property type="protein sequence ID" value="KAF4103784.1"/>
    <property type="molecule type" value="Genomic_DNA"/>
</dbReference>
<keyword evidence="1" id="KW-0175">Coiled coil</keyword>
<evidence type="ECO:0000256" key="1">
    <source>
        <dbReference type="SAM" id="Coils"/>
    </source>
</evidence>
<proteinExistence type="predicted"/>
<feature type="region of interest" description="Disordered" evidence="2">
    <location>
        <begin position="109"/>
        <end position="133"/>
    </location>
</feature>
<comment type="caution">
    <text evidence="3">The sequence shown here is derived from an EMBL/GenBank/DDBJ whole genome shotgun (WGS) entry which is preliminary data.</text>
</comment>
<dbReference type="Proteomes" id="UP000579812">
    <property type="component" value="Unassembled WGS sequence"/>
</dbReference>
<dbReference type="AlphaFoldDB" id="A0A7J6C9Q5"/>
<accession>A0A7J6C9Q5</accession>
<feature type="region of interest" description="Disordered" evidence="2">
    <location>
        <begin position="39"/>
        <end position="60"/>
    </location>
</feature>
<evidence type="ECO:0000313" key="3">
    <source>
        <dbReference type="EMBL" id="KAF4103784.1"/>
    </source>
</evidence>
<gene>
    <name evidence="3" type="ORF">G5714_014771</name>
</gene>